<dbReference type="STRING" id="174720.A0A0N5B6A7"/>
<feature type="domain" description="Helicase ATP-binding" evidence="4">
    <location>
        <begin position="324"/>
        <end position="484"/>
    </location>
</feature>
<dbReference type="SMART" id="SM00490">
    <property type="entry name" value="HELICc"/>
    <property type="match status" value="1"/>
</dbReference>
<evidence type="ECO:0000256" key="1">
    <source>
        <dbReference type="ARBA" id="ARBA00022801"/>
    </source>
</evidence>
<evidence type="ECO:0000313" key="6">
    <source>
        <dbReference type="Proteomes" id="UP000046392"/>
    </source>
</evidence>
<accession>A0A0N5B6A7</accession>
<proteinExistence type="predicted"/>
<dbReference type="GO" id="GO:0006281">
    <property type="term" value="P:DNA repair"/>
    <property type="evidence" value="ECO:0007669"/>
    <property type="project" value="TreeGrafter"/>
</dbReference>
<evidence type="ECO:0000259" key="5">
    <source>
        <dbReference type="PROSITE" id="PS51194"/>
    </source>
</evidence>
<dbReference type="Pfam" id="PF00271">
    <property type="entry name" value="Helicase_C"/>
    <property type="match status" value="1"/>
</dbReference>
<feature type="region of interest" description="Disordered" evidence="3">
    <location>
        <begin position="155"/>
        <end position="182"/>
    </location>
</feature>
<dbReference type="CDD" id="cd18793">
    <property type="entry name" value="SF2_C_SNF"/>
    <property type="match status" value="1"/>
</dbReference>
<feature type="coiled-coil region" evidence="2">
    <location>
        <begin position="553"/>
        <end position="580"/>
    </location>
</feature>
<dbReference type="Proteomes" id="UP000046392">
    <property type="component" value="Unplaced"/>
</dbReference>
<dbReference type="PROSITE" id="PS51194">
    <property type="entry name" value="HELICASE_CTER"/>
    <property type="match status" value="1"/>
</dbReference>
<dbReference type="PANTHER" id="PTHR45766:SF6">
    <property type="entry name" value="SWI_SNF-RELATED MATRIX-ASSOCIATED ACTIN-DEPENDENT REGULATOR OF CHROMATIN SUBFAMILY A-LIKE PROTEIN 1"/>
    <property type="match status" value="1"/>
</dbReference>
<keyword evidence="2" id="KW-0175">Coiled coil</keyword>
<organism evidence="6 7">
    <name type="scientific">Strongyloides papillosus</name>
    <name type="common">Intestinal threadworm</name>
    <dbReference type="NCBI Taxonomy" id="174720"/>
    <lineage>
        <taxon>Eukaryota</taxon>
        <taxon>Metazoa</taxon>
        <taxon>Ecdysozoa</taxon>
        <taxon>Nematoda</taxon>
        <taxon>Chromadorea</taxon>
        <taxon>Rhabditida</taxon>
        <taxon>Tylenchina</taxon>
        <taxon>Panagrolaimomorpha</taxon>
        <taxon>Strongyloidoidea</taxon>
        <taxon>Strongyloididae</taxon>
        <taxon>Strongyloides</taxon>
    </lineage>
</organism>
<dbReference type="InterPro" id="IPR000330">
    <property type="entry name" value="SNF2_N"/>
</dbReference>
<keyword evidence="1" id="KW-0378">Hydrolase</keyword>
<dbReference type="GO" id="GO:0005524">
    <property type="term" value="F:ATP binding"/>
    <property type="evidence" value="ECO:0007669"/>
    <property type="project" value="InterPro"/>
</dbReference>
<dbReference type="AlphaFoldDB" id="A0A0N5B6A7"/>
<name>A0A0N5B6A7_STREA</name>
<dbReference type="GO" id="GO:0031297">
    <property type="term" value="P:replication fork processing"/>
    <property type="evidence" value="ECO:0007669"/>
    <property type="project" value="TreeGrafter"/>
</dbReference>
<dbReference type="InterPro" id="IPR049730">
    <property type="entry name" value="SNF2/RAD54-like_C"/>
</dbReference>
<sequence>MSRSVKIVEVNCDRSVNSVPKKTTAGNVVRPVQIIDVTPKFPVSRPVQIVEAKPKVTAPRPVQIVEAKPKVTAPRPVQIVEAKPKSSPIRPLQIVEAKPKSSPVRPLQIVEAKPKSSPVRPVQIAERKPNVPGVRPSTTECKSYNITQFMPKSSNAKPVGSSIANNKPVDSPAANSKPANSPMNISIVENRKVPTTVHVNVSLTLLTARTILVVVQPKCSQIDNVVKGFKSAKFIDSEKMWSIGWDDHRNLLNKIFSVPGVKVQFSNLPDFVVKMFATLKSQNKDSQGIGGVNKEKKTYKEEAEARIEKTLLDRMFPYQIRGLEFGLSKHGKVYIADEMGLGKSIQGLALARYYKSEWPLIIVCPAAVRYSWRDTFYNFLPDFDKSKLFLIEKGSDFIPLDGDTNNVIIISYSMLKNITGMLDKINAKVVIFDEAHSLKSRTAVRTKEGTKIARTCNRVILLSGTPALSKPVELYSQLLLINSSLTPNYYKFAERYCDGKKGPFGFVANGSTNPDELKTILSTFFMIRRYKKDVLHDLPEKLRQVVYLRGDIVEEAMGNLEKQKVELDKMRNKIENNMEKASYREKRACILEYYAKTGECKSIVAVKYIMDKYFSEDIERRKIIIFAHHKVVLDNLEAACARRKIKSIRIDGAVTGPNRDKAIKDFQNDETVMVAILSITAAGAGVTLTAASTVVFAELHWNPGYLQQAEDRAHRIGQKDCVHVSYLIFSGTCDDYMFPMIQRKMAVLGQLMLNSEDFKNSVKKTEFITKQKHITDFFSFMIKEDEENPEEPDVKKMKFTL</sequence>
<dbReference type="PANTHER" id="PTHR45766">
    <property type="entry name" value="DNA ANNEALING HELICASE AND ENDONUCLEASE ZRANB3 FAMILY MEMBER"/>
    <property type="match status" value="1"/>
</dbReference>
<evidence type="ECO:0000313" key="7">
    <source>
        <dbReference type="WBParaSite" id="SPAL_0000159600.2"/>
    </source>
</evidence>
<evidence type="ECO:0000259" key="4">
    <source>
        <dbReference type="PROSITE" id="PS51192"/>
    </source>
</evidence>
<dbReference type="GO" id="GO:0043596">
    <property type="term" value="C:nuclear replication fork"/>
    <property type="evidence" value="ECO:0007669"/>
    <property type="project" value="TreeGrafter"/>
</dbReference>
<dbReference type="InterPro" id="IPR038718">
    <property type="entry name" value="SNF2-like_sf"/>
</dbReference>
<dbReference type="PROSITE" id="PS51192">
    <property type="entry name" value="HELICASE_ATP_BIND_1"/>
    <property type="match status" value="1"/>
</dbReference>
<reference evidence="7" key="1">
    <citation type="submission" date="2017-02" db="UniProtKB">
        <authorList>
            <consortium name="WormBaseParasite"/>
        </authorList>
    </citation>
    <scope>IDENTIFICATION</scope>
</reference>
<evidence type="ECO:0000256" key="3">
    <source>
        <dbReference type="SAM" id="MobiDB-lite"/>
    </source>
</evidence>
<dbReference type="InterPro" id="IPR014001">
    <property type="entry name" value="Helicase_ATP-bd"/>
</dbReference>
<keyword evidence="6" id="KW-1185">Reference proteome</keyword>
<dbReference type="Pfam" id="PF00176">
    <property type="entry name" value="SNF2-rel_dom"/>
    <property type="match status" value="1"/>
</dbReference>
<dbReference type="InterPro" id="IPR027417">
    <property type="entry name" value="P-loop_NTPase"/>
</dbReference>
<feature type="domain" description="Helicase C-terminal" evidence="5">
    <location>
        <begin position="609"/>
        <end position="766"/>
    </location>
</feature>
<feature type="compositionally biased region" description="Polar residues" evidence="3">
    <location>
        <begin position="173"/>
        <end position="182"/>
    </location>
</feature>
<evidence type="ECO:0000256" key="2">
    <source>
        <dbReference type="SAM" id="Coils"/>
    </source>
</evidence>
<dbReference type="GO" id="GO:0016787">
    <property type="term" value="F:hydrolase activity"/>
    <property type="evidence" value="ECO:0007669"/>
    <property type="project" value="UniProtKB-KW"/>
</dbReference>
<dbReference type="Gene3D" id="3.40.50.300">
    <property type="entry name" value="P-loop containing nucleotide triphosphate hydrolases"/>
    <property type="match status" value="1"/>
</dbReference>
<dbReference type="SUPFAM" id="SSF52540">
    <property type="entry name" value="P-loop containing nucleoside triphosphate hydrolases"/>
    <property type="match status" value="2"/>
</dbReference>
<dbReference type="SMART" id="SM00487">
    <property type="entry name" value="DEXDc"/>
    <property type="match status" value="1"/>
</dbReference>
<protein>
    <submittedName>
        <fullName evidence="7">SWI/SNF-related matrix-associated actin-dependent regulator of chromatin subfamily A-like protein 1</fullName>
    </submittedName>
</protein>
<dbReference type="WBParaSite" id="SPAL_0000159600.2">
    <property type="protein sequence ID" value="SPAL_0000159600.2"/>
    <property type="gene ID" value="SPAL_0000159600"/>
</dbReference>
<dbReference type="Gene3D" id="3.40.50.10810">
    <property type="entry name" value="Tandem AAA-ATPase domain"/>
    <property type="match status" value="1"/>
</dbReference>
<dbReference type="InterPro" id="IPR001650">
    <property type="entry name" value="Helicase_C-like"/>
</dbReference>